<dbReference type="eggNOG" id="COG0346">
    <property type="taxonomic scope" value="Bacteria"/>
</dbReference>
<proteinExistence type="predicted"/>
<dbReference type="Proteomes" id="UP000000925">
    <property type="component" value="Chromosome"/>
</dbReference>
<dbReference type="Gene3D" id="3.10.180.10">
    <property type="entry name" value="2,3-Dihydroxybiphenyl 1,2-Dioxygenase, domain 1"/>
    <property type="match status" value="1"/>
</dbReference>
<accession>D5EPW4</accession>
<dbReference type="PANTHER" id="PTHR36113:SF1">
    <property type="entry name" value="GLYOXALASE_BLEOMYCIN RESISTANCE PROTEIN_DIOXYGENASE"/>
    <property type="match status" value="1"/>
</dbReference>
<keyword evidence="2" id="KW-0223">Dioxygenase</keyword>
<evidence type="ECO:0000259" key="1">
    <source>
        <dbReference type="PROSITE" id="PS51819"/>
    </source>
</evidence>
<dbReference type="KEGG" id="caa:Caka_2682"/>
<dbReference type="InterPro" id="IPR037523">
    <property type="entry name" value="VOC_core"/>
</dbReference>
<dbReference type="InterPro" id="IPR029068">
    <property type="entry name" value="Glyas_Bleomycin-R_OHBP_Dase"/>
</dbReference>
<dbReference type="HOGENOM" id="CLU_046006_16_0_0"/>
<keyword evidence="2" id="KW-0560">Oxidoreductase</keyword>
<dbReference type="STRING" id="583355.Caka_2682"/>
<name>D5EPW4_CORAD</name>
<dbReference type="InterPro" id="IPR051332">
    <property type="entry name" value="Fosfomycin_Res_Enzymes"/>
</dbReference>
<dbReference type="EMBL" id="CP001998">
    <property type="protein sequence ID" value="ADE55697.1"/>
    <property type="molecule type" value="Genomic_DNA"/>
</dbReference>
<gene>
    <name evidence="2" type="ordered locus">Caka_2682</name>
</gene>
<reference evidence="2 3" key="1">
    <citation type="journal article" date="2010" name="Stand. Genomic Sci.">
        <title>Complete genome sequence of Coraliomargarita akajimensis type strain (04OKA010-24).</title>
        <authorList>
            <person name="Mavromatis K."/>
            <person name="Abt B."/>
            <person name="Brambilla E."/>
            <person name="Lapidus A."/>
            <person name="Copeland A."/>
            <person name="Deshpande S."/>
            <person name="Nolan M."/>
            <person name="Lucas S."/>
            <person name="Tice H."/>
            <person name="Cheng J.F."/>
            <person name="Han C."/>
            <person name="Detter J.C."/>
            <person name="Woyke T."/>
            <person name="Goodwin L."/>
            <person name="Pitluck S."/>
            <person name="Held B."/>
            <person name="Brettin T."/>
            <person name="Tapia R."/>
            <person name="Ivanova N."/>
            <person name="Mikhailova N."/>
            <person name="Pati A."/>
            <person name="Liolios K."/>
            <person name="Chen A."/>
            <person name="Palaniappan K."/>
            <person name="Land M."/>
            <person name="Hauser L."/>
            <person name="Chang Y.J."/>
            <person name="Jeffries C.D."/>
            <person name="Rohde M."/>
            <person name="Goker M."/>
            <person name="Bristow J."/>
            <person name="Eisen J.A."/>
            <person name="Markowitz V."/>
            <person name="Hugenholtz P."/>
            <person name="Klenk H.P."/>
            <person name="Kyrpides N.C."/>
        </authorList>
    </citation>
    <scope>NUCLEOTIDE SEQUENCE [LARGE SCALE GENOMIC DNA]</scope>
    <source>
        <strain evidence="3">DSM 45221 / IAM 15411 / JCM 23193 / KCTC 12865</strain>
    </source>
</reference>
<evidence type="ECO:0000313" key="3">
    <source>
        <dbReference type="Proteomes" id="UP000000925"/>
    </source>
</evidence>
<dbReference type="GO" id="GO:0051213">
    <property type="term" value="F:dioxygenase activity"/>
    <property type="evidence" value="ECO:0007669"/>
    <property type="project" value="UniProtKB-KW"/>
</dbReference>
<dbReference type="OrthoDB" id="9789012at2"/>
<organism evidence="2 3">
    <name type="scientific">Coraliomargarita akajimensis (strain DSM 45221 / IAM 15411 / JCM 23193 / KCTC 12865 / 04OKA010-24)</name>
    <dbReference type="NCBI Taxonomy" id="583355"/>
    <lineage>
        <taxon>Bacteria</taxon>
        <taxon>Pseudomonadati</taxon>
        <taxon>Verrucomicrobiota</taxon>
        <taxon>Opitutia</taxon>
        <taxon>Puniceicoccales</taxon>
        <taxon>Coraliomargaritaceae</taxon>
        <taxon>Coraliomargarita</taxon>
    </lineage>
</organism>
<feature type="domain" description="VOC" evidence="1">
    <location>
        <begin position="2"/>
        <end position="129"/>
    </location>
</feature>
<protein>
    <submittedName>
        <fullName evidence="2">Glyoxalase/bleomycin resistance protein/dioxygenase</fullName>
    </submittedName>
</protein>
<dbReference type="AlphaFoldDB" id="D5EPW4"/>
<dbReference type="PANTHER" id="PTHR36113">
    <property type="entry name" value="LYASE, PUTATIVE-RELATED-RELATED"/>
    <property type="match status" value="1"/>
</dbReference>
<sequence length="129" mass="14641">MRIEHVAIWAKDLQALKHFYEQYFGAKSGSLYRNEKKRFSSYFLSFGNGVRLELMHMDGVPESKNDPIEQSTGFIHIAFSVGSEQAVDELTSTLKRDGYAVLDGPRKTGDGYYESAVLDPEDNRIEITI</sequence>
<dbReference type="InterPro" id="IPR004360">
    <property type="entry name" value="Glyas_Fos-R_dOase_dom"/>
</dbReference>
<dbReference type="Pfam" id="PF00903">
    <property type="entry name" value="Glyoxalase"/>
    <property type="match status" value="1"/>
</dbReference>
<keyword evidence="3" id="KW-1185">Reference proteome</keyword>
<dbReference type="SUPFAM" id="SSF54593">
    <property type="entry name" value="Glyoxalase/Bleomycin resistance protein/Dihydroxybiphenyl dioxygenase"/>
    <property type="match status" value="1"/>
</dbReference>
<evidence type="ECO:0000313" key="2">
    <source>
        <dbReference type="EMBL" id="ADE55697.1"/>
    </source>
</evidence>
<dbReference type="RefSeq" id="WP_013044419.1">
    <property type="nucleotide sequence ID" value="NC_014008.1"/>
</dbReference>
<dbReference type="PROSITE" id="PS51819">
    <property type="entry name" value="VOC"/>
    <property type="match status" value="1"/>
</dbReference>